<dbReference type="GO" id="GO:1990904">
    <property type="term" value="C:ribonucleoprotein complex"/>
    <property type="evidence" value="ECO:0007669"/>
    <property type="project" value="UniProtKB-KW"/>
</dbReference>
<dbReference type="GO" id="GO:0019843">
    <property type="term" value="F:rRNA binding"/>
    <property type="evidence" value="ECO:0007669"/>
    <property type="project" value="UniProtKB-KW"/>
</dbReference>
<dbReference type="Gene3D" id="4.10.830.30">
    <property type="entry name" value="Ribosomal protein L31"/>
    <property type="match status" value="1"/>
</dbReference>
<evidence type="ECO:0000256" key="6">
    <source>
        <dbReference type="ARBA" id="ARBA00035687"/>
    </source>
</evidence>
<comment type="function">
    <text evidence="7">Binds the 23S rRNA.</text>
</comment>
<feature type="region of interest" description="Disordered" evidence="8">
    <location>
        <begin position="62"/>
        <end position="90"/>
    </location>
</feature>
<comment type="cofactor">
    <cofactor evidence="7">
        <name>Zn(2+)</name>
        <dbReference type="ChEBI" id="CHEBI:29105"/>
    </cofactor>
    <text evidence="7">Binds 1 zinc ion per subunit.</text>
</comment>
<dbReference type="NCBIfam" id="TIGR00105">
    <property type="entry name" value="L31"/>
    <property type="match status" value="1"/>
</dbReference>
<feature type="binding site" evidence="7">
    <location>
        <position position="40"/>
    </location>
    <ligand>
        <name>Zn(2+)</name>
        <dbReference type="ChEBI" id="CHEBI:29105"/>
    </ligand>
</feature>
<dbReference type="PANTHER" id="PTHR33280:SF1">
    <property type="entry name" value="LARGE RIBOSOMAL SUBUNIT PROTEIN BL31C"/>
    <property type="match status" value="1"/>
</dbReference>
<keyword evidence="3 7" id="KW-0694">RNA-binding</keyword>
<dbReference type="GO" id="GO:0046872">
    <property type="term" value="F:metal ion binding"/>
    <property type="evidence" value="ECO:0007669"/>
    <property type="project" value="UniProtKB-KW"/>
</dbReference>
<reference evidence="9 10" key="1">
    <citation type="journal article" date="2016" name="Nat. Commun.">
        <title>Thousands of microbial genomes shed light on interconnected biogeochemical processes in an aquifer system.</title>
        <authorList>
            <person name="Anantharaman K."/>
            <person name="Brown C.T."/>
            <person name="Hug L.A."/>
            <person name="Sharon I."/>
            <person name="Castelle C.J."/>
            <person name="Probst A.J."/>
            <person name="Thomas B.C."/>
            <person name="Singh A."/>
            <person name="Wilkins M.J."/>
            <person name="Karaoz U."/>
            <person name="Brodie E.L."/>
            <person name="Williams K.H."/>
            <person name="Hubbard S.S."/>
            <person name="Banfield J.F."/>
        </authorList>
    </citation>
    <scope>NUCLEOTIDE SEQUENCE [LARGE SCALE GENOMIC DNA]</scope>
</reference>
<evidence type="ECO:0000256" key="8">
    <source>
        <dbReference type="SAM" id="MobiDB-lite"/>
    </source>
</evidence>
<feature type="binding site" evidence="7">
    <location>
        <position position="17"/>
    </location>
    <ligand>
        <name>Zn(2+)</name>
        <dbReference type="ChEBI" id="CHEBI:29105"/>
    </ligand>
</feature>
<dbReference type="GO" id="GO:0006412">
    <property type="term" value="P:translation"/>
    <property type="evidence" value="ECO:0007669"/>
    <property type="project" value="UniProtKB-UniRule"/>
</dbReference>
<dbReference type="GO" id="GO:0005840">
    <property type="term" value="C:ribosome"/>
    <property type="evidence" value="ECO:0007669"/>
    <property type="project" value="UniProtKB-KW"/>
</dbReference>
<proteinExistence type="inferred from homology"/>
<keyword evidence="5 7" id="KW-0687">Ribonucleoprotein</keyword>
<evidence type="ECO:0000256" key="3">
    <source>
        <dbReference type="ARBA" id="ARBA00022884"/>
    </source>
</evidence>
<dbReference type="GO" id="GO:0003735">
    <property type="term" value="F:structural constituent of ribosome"/>
    <property type="evidence" value="ECO:0007669"/>
    <property type="project" value="InterPro"/>
</dbReference>
<dbReference type="NCBIfam" id="NF001809">
    <property type="entry name" value="PRK00528.1"/>
    <property type="match status" value="1"/>
</dbReference>
<organism evidence="9 10">
    <name type="scientific">Candidatus Wolfebacteria bacterium RBG_13_41_7</name>
    <dbReference type="NCBI Taxonomy" id="1802554"/>
    <lineage>
        <taxon>Bacteria</taxon>
        <taxon>Candidatus Wolfeibacteriota</taxon>
    </lineage>
</organism>
<keyword evidence="7" id="KW-0862">Zinc</keyword>
<dbReference type="InterPro" id="IPR027491">
    <property type="entry name" value="Ribosomal_bL31_A"/>
</dbReference>
<dbReference type="SUPFAM" id="SSF143800">
    <property type="entry name" value="L28p-like"/>
    <property type="match status" value="1"/>
</dbReference>
<gene>
    <name evidence="7" type="primary">rpmE</name>
    <name evidence="9" type="ORF">A3J77_01505</name>
</gene>
<protein>
    <recommendedName>
        <fullName evidence="6 7">Large ribosomal subunit protein bL31</fullName>
    </recommendedName>
</protein>
<evidence type="ECO:0000313" key="9">
    <source>
        <dbReference type="EMBL" id="OGM90066.1"/>
    </source>
</evidence>
<comment type="subunit">
    <text evidence="7">Part of the 50S ribosomal subunit.</text>
</comment>
<dbReference type="InterPro" id="IPR042105">
    <property type="entry name" value="Ribosomal_bL31_sf"/>
</dbReference>
<dbReference type="HAMAP" id="MF_00501">
    <property type="entry name" value="Ribosomal_bL31_1"/>
    <property type="match status" value="1"/>
</dbReference>
<evidence type="ECO:0000256" key="4">
    <source>
        <dbReference type="ARBA" id="ARBA00022980"/>
    </source>
</evidence>
<dbReference type="NCBIfam" id="NF000612">
    <property type="entry name" value="PRK00019.1"/>
    <property type="match status" value="1"/>
</dbReference>
<dbReference type="AlphaFoldDB" id="A0A1F8DNU3"/>
<feature type="binding site" evidence="7">
    <location>
        <position position="19"/>
    </location>
    <ligand>
        <name>Zn(2+)</name>
        <dbReference type="ChEBI" id="CHEBI:29105"/>
    </ligand>
</feature>
<accession>A0A1F8DNU3</accession>
<dbReference type="PANTHER" id="PTHR33280">
    <property type="entry name" value="50S RIBOSOMAL PROTEIN L31, CHLOROPLASTIC"/>
    <property type="match status" value="1"/>
</dbReference>
<comment type="caution">
    <text evidence="9">The sequence shown here is derived from an EMBL/GenBank/DDBJ whole genome shotgun (WGS) entry which is preliminary data.</text>
</comment>
<name>A0A1F8DNU3_9BACT</name>
<keyword evidence="7" id="KW-0479">Metal-binding</keyword>
<keyword evidence="2 7" id="KW-0699">rRNA-binding</keyword>
<sequence>MKKNIHPKYYPKAKVKCACGKEFTFGSTKPEIQVELCSSCHPFYTGKANLIDTAGRVERFRARKEKASAKPIRKKTEKKAQKKAKAEKKK</sequence>
<comment type="similarity">
    <text evidence="1 7">Belongs to the bacterial ribosomal protein bL31 family. Type A subfamily.</text>
</comment>
<feature type="compositionally biased region" description="Basic residues" evidence="8">
    <location>
        <begin position="71"/>
        <end position="90"/>
    </location>
</feature>
<evidence type="ECO:0000313" key="10">
    <source>
        <dbReference type="Proteomes" id="UP000182002"/>
    </source>
</evidence>
<evidence type="ECO:0000256" key="1">
    <source>
        <dbReference type="ARBA" id="ARBA00009296"/>
    </source>
</evidence>
<dbReference type="InterPro" id="IPR002150">
    <property type="entry name" value="Ribosomal_bL31"/>
</dbReference>
<feature type="binding site" evidence="7">
    <location>
        <position position="37"/>
    </location>
    <ligand>
        <name>Zn(2+)</name>
        <dbReference type="ChEBI" id="CHEBI:29105"/>
    </ligand>
</feature>
<evidence type="ECO:0000256" key="5">
    <source>
        <dbReference type="ARBA" id="ARBA00023274"/>
    </source>
</evidence>
<dbReference type="Pfam" id="PF01197">
    <property type="entry name" value="Ribosomal_L31"/>
    <property type="match status" value="1"/>
</dbReference>
<dbReference type="PRINTS" id="PR01249">
    <property type="entry name" value="RIBOSOMALL31"/>
</dbReference>
<evidence type="ECO:0000256" key="7">
    <source>
        <dbReference type="HAMAP-Rule" id="MF_00501"/>
    </source>
</evidence>
<dbReference type="EMBL" id="MGIO01000011">
    <property type="protein sequence ID" value="OGM90066.1"/>
    <property type="molecule type" value="Genomic_DNA"/>
</dbReference>
<evidence type="ECO:0000256" key="2">
    <source>
        <dbReference type="ARBA" id="ARBA00022730"/>
    </source>
</evidence>
<keyword evidence="4 7" id="KW-0689">Ribosomal protein</keyword>
<dbReference type="InterPro" id="IPR034704">
    <property type="entry name" value="Ribosomal_bL28/bL31-like_sf"/>
</dbReference>
<dbReference type="Proteomes" id="UP000182002">
    <property type="component" value="Unassembled WGS sequence"/>
</dbReference>